<dbReference type="Pfam" id="PF04525">
    <property type="entry name" value="LOR"/>
    <property type="match status" value="1"/>
</dbReference>
<name>A0A2I1M690_9FIRM</name>
<organism evidence="2 3">
    <name type="scientific">Anaerococcus octavius</name>
    <dbReference type="NCBI Taxonomy" id="54007"/>
    <lineage>
        <taxon>Bacteria</taxon>
        <taxon>Bacillati</taxon>
        <taxon>Bacillota</taxon>
        <taxon>Tissierellia</taxon>
        <taxon>Tissierellales</taxon>
        <taxon>Peptoniphilaceae</taxon>
        <taxon>Anaerococcus</taxon>
    </lineage>
</organism>
<comment type="caution">
    <text evidence="2">The sequence shown here is derived from an EMBL/GenBank/DDBJ whole genome shotgun (WGS) entry which is preliminary data.</text>
</comment>
<dbReference type="RefSeq" id="WP_101540681.1">
    <property type="nucleotide sequence ID" value="NZ_CALTZC010000001.1"/>
</dbReference>
<evidence type="ECO:0000313" key="3">
    <source>
        <dbReference type="Proteomes" id="UP000234335"/>
    </source>
</evidence>
<evidence type="ECO:0008006" key="4">
    <source>
        <dbReference type="Google" id="ProtNLM"/>
    </source>
</evidence>
<dbReference type="AlphaFoldDB" id="A0A2I1M690"/>
<proteinExistence type="inferred from homology"/>
<evidence type="ECO:0000256" key="1">
    <source>
        <dbReference type="ARBA" id="ARBA00005437"/>
    </source>
</evidence>
<dbReference type="Proteomes" id="UP000234335">
    <property type="component" value="Unassembled WGS sequence"/>
</dbReference>
<dbReference type="InterPro" id="IPR038595">
    <property type="entry name" value="LOR_sf"/>
</dbReference>
<dbReference type="InterPro" id="IPR007612">
    <property type="entry name" value="LOR"/>
</dbReference>
<sequence length="168" mass="19978">MKKLYFKEKFFKITDHYPILDENGREAYYLDQDFTFIGYRSKVTDKDGRQIFKIDRELIAFFPRYNVSFEDANSMVVQQKFEFFRHKVHVYMNDETLELKGDVFHYDFDIKNGEGKNIGTVNRKILTLTDTYELVIFDEKYTEELIALVICLNNMIDRERANASASNG</sequence>
<keyword evidence="3" id="KW-1185">Reference proteome</keyword>
<gene>
    <name evidence="2" type="ORF">CYJ34_07625</name>
</gene>
<accession>A0A2I1M690</accession>
<dbReference type="InterPro" id="IPR025659">
    <property type="entry name" value="Tubby-like_C"/>
</dbReference>
<evidence type="ECO:0000313" key="2">
    <source>
        <dbReference type="EMBL" id="PKZ15663.1"/>
    </source>
</evidence>
<protein>
    <recommendedName>
        <fullName evidence="4">LURP-one-related family protein</fullName>
    </recommendedName>
</protein>
<reference evidence="2 3" key="1">
    <citation type="submission" date="2017-12" db="EMBL/GenBank/DDBJ databases">
        <title>Phylogenetic diversity of female urinary microbiome.</title>
        <authorList>
            <person name="Thomas-White K."/>
            <person name="Wolfe A.J."/>
        </authorList>
    </citation>
    <scope>NUCLEOTIDE SEQUENCE [LARGE SCALE GENOMIC DNA]</scope>
    <source>
        <strain evidence="2 3">UMB0119</strain>
    </source>
</reference>
<dbReference type="EMBL" id="PKGS01000006">
    <property type="protein sequence ID" value="PKZ15663.1"/>
    <property type="molecule type" value="Genomic_DNA"/>
</dbReference>
<comment type="similarity">
    <text evidence="1">Belongs to the LOR family.</text>
</comment>
<dbReference type="SUPFAM" id="SSF54518">
    <property type="entry name" value="Tubby C-terminal domain-like"/>
    <property type="match status" value="1"/>
</dbReference>
<dbReference type="Gene3D" id="2.40.160.200">
    <property type="entry name" value="LURP1-related"/>
    <property type="match status" value="1"/>
</dbReference>